<dbReference type="InterPro" id="IPR011014">
    <property type="entry name" value="MscS_channel_TM-2"/>
</dbReference>
<evidence type="ECO:0000256" key="3">
    <source>
        <dbReference type="ARBA" id="ARBA00022475"/>
    </source>
</evidence>
<evidence type="ECO:0000259" key="11">
    <source>
        <dbReference type="Pfam" id="PF12607"/>
    </source>
</evidence>
<keyword evidence="14" id="KW-1185">Reference proteome</keyword>
<keyword evidence="5 8" id="KW-1133">Transmembrane helix</keyword>
<evidence type="ECO:0000313" key="14">
    <source>
        <dbReference type="Proteomes" id="UP001595796"/>
    </source>
</evidence>
<dbReference type="InterPro" id="IPR010920">
    <property type="entry name" value="LSM_dom_sf"/>
</dbReference>
<evidence type="ECO:0000256" key="7">
    <source>
        <dbReference type="SAM" id="MobiDB-lite"/>
    </source>
</evidence>
<evidence type="ECO:0000256" key="2">
    <source>
        <dbReference type="ARBA" id="ARBA00008017"/>
    </source>
</evidence>
<reference evidence="14" key="1">
    <citation type="journal article" date="2019" name="Int. J. Syst. Evol. Microbiol.">
        <title>The Global Catalogue of Microorganisms (GCM) 10K type strain sequencing project: providing services to taxonomists for standard genome sequencing and annotation.</title>
        <authorList>
            <consortium name="The Broad Institute Genomics Platform"/>
            <consortium name="The Broad Institute Genome Sequencing Center for Infectious Disease"/>
            <person name="Wu L."/>
            <person name="Ma J."/>
        </authorList>
    </citation>
    <scope>NUCLEOTIDE SEQUENCE [LARGE SCALE GENOMIC DNA]</scope>
    <source>
        <strain evidence="14">CGMCC 1.16444</strain>
    </source>
</reference>
<dbReference type="PANTHER" id="PTHR30347:SF9">
    <property type="entry name" value="MINICONDUCTANCE MECHANOSENSITIVE CHANNEL MSCM"/>
    <property type="match status" value="1"/>
</dbReference>
<dbReference type="Gene3D" id="1.10.287.1260">
    <property type="match status" value="1"/>
</dbReference>
<sequence>MRVPTPLRHFLCVLMLAVAVLIGGGAYAQEDENRTLDAIKTDLAQIEQILSQGVLDDTQLNEIGGRVDAQRANIDKVAQGISPRLQAIETRLQQLGPKPAEGAPPESPELAQEREAQTQAKQPIEETLKRASALIVQTDQLAETVAQKRRDEFASRVLSRSRSLLDPNLWLNVIDEAPRRMAAARGFVQQWAWQISDRMTPQRGAVLGIAILLALLLLGPVRIWIQRYGQRYAAEQVPATRLRRSAAAIWVILITTAAPIAAAMVLYVGLTGPGFVPERAVPFLGVLVRLVAFVGFIAGLSQAIFAPRSASWRIPPIADDTAVRLARYPLWIAGVFALARSIQAFFDIIGVGLSTTILIDGLAAALITLMFAVTIRPVKAAEEEHASEHPAEPGQEFRLFGLLRLAAWIAVVVIVAALVLGYVSLGFFLATQLIWLSTLGAVLYILMALVDDLFTGWGPTSAVSRFARGTIGLRSESFDQLCALVSGLLRLILIVIAIMLAAAPWGIQSGDATSWIRRAFAGITLGGFSLSPGAILGAIAFIAGGLLLTRAVQRWLDASYLPRTRLDDGLKNSIRTATGYAGTILAIGLAISSLGFGLDRIAIVAGALSVGIGFGLQSIVSNFVSGLILLAERPIKVGDWIGIGPDEGNVRRISVRSTVIEMFDRSTLIVPNSDLITKSVRNRTHSNPLGRVSLQIGTAHQAPVAEIKQILLTSASEIAGVLKTPAPEVLITGTTDLGVQWTLICAVATPRQVAATRSELYFAVLQRLQAKNVKITASAAA</sequence>
<dbReference type="SUPFAM" id="SSF82689">
    <property type="entry name" value="Mechanosensitive channel protein MscS (YggB), C-terminal domain"/>
    <property type="match status" value="1"/>
</dbReference>
<gene>
    <name evidence="13" type="ORF">ACFPFW_02145</name>
</gene>
<evidence type="ECO:0000256" key="1">
    <source>
        <dbReference type="ARBA" id="ARBA00004651"/>
    </source>
</evidence>
<dbReference type="InterPro" id="IPR023408">
    <property type="entry name" value="MscS_beta-dom_sf"/>
</dbReference>
<dbReference type="InterPro" id="IPR011066">
    <property type="entry name" value="MscS_channel_C_sf"/>
</dbReference>
<feature type="transmembrane region" description="Helical" evidence="8">
    <location>
        <begin position="348"/>
        <end position="373"/>
    </location>
</feature>
<evidence type="ECO:0000256" key="4">
    <source>
        <dbReference type="ARBA" id="ARBA00022692"/>
    </source>
</evidence>
<evidence type="ECO:0000313" key="13">
    <source>
        <dbReference type="EMBL" id="MFC5066815.1"/>
    </source>
</evidence>
<dbReference type="Pfam" id="PF12607">
    <property type="entry name" value="DUF3772"/>
    <property type="match status" value="1"/>
</dbReference>
<keyword evidence="3" id="KW-1003">Cell membrane</keyword>
<evidence type="ECO:0000256" key="8">
    <source>
        <dbReference type="SAM" id="Phobius"/>
    </source>
</evidence>
<feature type="transmembrane region" description="Helical" evidence="8">
    <location>
        <begin position="481"/>
        <end position="507"/>
    </location>
</feature>
<feature type="domain" description="Mechanosensitive ion channel MscS C-terminal" evidence="12">
    <location>
        <begin position="692"/>
        <end position="775"/>
    </location>
</feature>
<proteinExistence type="inferred from homology"/>
<dbReference type="Gene3D" id="2.30.30.60">
    <property type="match status" value="1"/>
</dbReference>
<dbReference type="InterPro" id="IPR022249">
    <property type="entry name" value="DUF3772"/>
</dbReference>
<evidence type="ECO:0000256" key="5">
    <source>
        <dbReference type="ARBA" id="ARBA00022989"/>
    </source>
</evidence>
<feature type="transmembrane region" description="Helical" evidence="8">
    <location>
        <begin position="280"/>
        <end position="305"/>
    </location>
</feature>
<feature type="signal peptide" evidence="9">
    <location>
        <begin position="1"/>
        <end position="28"/>
    </location>
</feature>
<evidence type="ECO:0000259" key="10">
    <source>
        <dbReference type="Pfam" id="PF00924"/>
    </source>
</evidence>
<dbReference type="RefSeq" id="WP_114957246.1">
    <property type="nucleotide sequence ID" value="NZ_JBHSJF010000002.1"/>
</dbReference>
<dbReference type="SUPFAM" id="SSF50182">
    <property type="entry name" value="Sm-like ribonucleoproteins"/>
    <property type="match status" value="1"/>
</dbReference>
<accession>A0ABV9YVH7</accession>
<feature type="transmembrane region" description="Helical" evidence="8">
    <location>
        <begin position="246"/>
        <end position="268"/>
    </location>
</feature>
<organism evidence="13 14">
    <name type="scientific">Flaviflagellibacter deserti</name>
    <dbReference type="NCBI Taxonomy" id="2267266"/>
    <lineage>
        <taxon>Bacteria</taxon>
        <taxon>Pseudomonadati</taxon>
        <taxon>Pseudomonadota</taxon>
        <taxon>Alphaproteobacteria</taxon>
        <taxon>Hyphomicrobiales</taxon>
        <taxon>Flaviflagellibacter</taxon>
    </lineage>
</organism>
<dbReference type="InterPro" id="IPR052702">
    <property type="entry name" value="MscS-like_channel"/>
</dbReference>
<dbReference type="Pfam" id="PF00924">
    <property type="entry name" value="MS_channel_2nd"/>
    <property type="match status" value="1"/>
</dbReference>
<evidence type="ECO:0000256" key="6">
    <source>
        <dbReference type="ARBA" id="ARBA00023136"/>
    </source>
</evidence>
<feature type="transmembrane region" description="Helical" evidence="8">
    <location>
        <begin position="601"/>
        <end position="630"/>
    </location>
</feature>
<dbReference type="Pfam" id="PF21082">
    <property type="entry name" value="MS_channel_3rd"/>
    <property type="match status" value="1"/>
</dbReference>
<dbReference type="Gene3D" id="3.30.70.100">
    <property type="match status" value="1"/>
</dbReference>
<feature type="chain" id="PRO_5047342916" evidence="9">
    <location>
        <begin position="29"/>
        <end position="781"/>
    </location>
</feature>
<feature type="domain" description="Mechanosensitive ion channel MscS" evidence="10">
    <location>
        <begin position="619"/>
        <end position="684"/>
    </location>
</feature>
<name>A0ABV9YVH7_9HYPH</name>
<evidence type="ECO:0000259" key="12">
    <source>
        <dbReference type="Pfam" id="PF21082"/>
    </source>
</evidence>
<dbReference type="InterPro" id="IPR049278">
    <property type="entry name" value="MS_channel_C"/>
</dbReference>
<feature type="transmembrane region" description="Helical" evidence="8">
    <location>
        <begin position="405"/>
        <end position="428"/>
    </location>
</feature>
<dbReference type="EMBL" id="JBHSJF010000002">
    <property type="protein sequence ID" value="MFC5066815.1"/>
    <property type="molecule type" value="Genomic_DNA"/>
</dbReference>
<keyword evidence="9" id="KW-0732">Signal</keyword>
<feature type="transmembrane region" description="Helical" evidence="8">
    <location>
        <begin position="204"/>
        <end position="225"/>
    </location>
</feature>
<keyword evidence="4 8" id="KW-0812">Transmembrane</keyword>
<feature type="transmembrane region" description="Helical" evidence="8">
    <location>
        <begin position="573"/>
        <end position="595"/>
    </location>
</feature>
<comment type="similarity">
    <text evidence="2">Belongs to the MscS (TC 1.A.23) family.</text>
</comment>
<keyword evidence="6 8" id="KW-0472">Membrane</keyword>
<dbReference type="InterPro" id="IPR006685">
    <property type="entry name" value="MscS_channel_2nd"/>
</dbReference>
<evidence type="ECO:0000256" key="9">
    <source>
        <dbReference type="SAM" id="SignalP"/>
    </source>
</evidence>
<dbReference type="SUPFAM" id="SSF82861">
    <property type="entry name" value="Mechanosensitive channel protein MscS (YggB), transmembrane region"/>
    <property type="match status" value="1"/>
</dbReference>
<feature type="transmembrane region" description="Helical" evidence="8">
    <location>
        <begin position="434"/>
        <end position="460"/>
    </location>
</feature>
<comment type="subcellular location">
    <subcellularLocation>
        <location evidence="1">Cell membrane</location>
        <topology evidence="1">Multi-pass membrane protein</topology>
    </subcellularLocation>
</comment>
<dbReference type="Proteomes" id="UP001595796">
    <property type="component" value="Unassembled WGS sequence"/>
</dbReference>
<dbReference type="PANTHER" id="PTHR30347">
    <property type="entry name" value="POTASSIUM CHANNEL RELATED"/>
    <property type="match status" value="1"/>
</dbReference>
<feature type="transmembrane region" description="Helical" evidence="8">
    <location>
        <begin position="519"/>
        <end position="552"/>
    </location>
</feature>
<feature type="domain" description="DUF3772" evidence="11">
    <location>
        <begin position="128"/>
        <end position="190"/>
    </location>
</feature>
<comment type="caution">
    <text evidence="13">The sequence shown here is derived from an EMBL/GenBank/DDBJ whole genome shotgun (WGS) entry which is preliminary data.</text>
</comment>
<feature type="region of interest" description="Disordered" evidence="7">
    <location>
        <begin position="96"/>
        <end position="122"/>
    </location>
</feature>
<protein>
    <submittedName>
        <fullName evidence="13">DUF3772 domain-containing protein</fullName>
    </submittedName>
</protein>